<name>A0ABQ3FBI5_9RHOB</name>
<comment type="caution">
    <text evidence="2">The sequence shown here is derived from an EMBL/GenBank/DDBJ whole genome shotgun (WGS) entry which is preliminary data.</text>
</comment>
<keyword evidence="3" id="KW-1185">Reference proteome</keyword>
<protein>
    <submittedName>
        <fullName evidence="2">Uncharacterized protein</fullName>
    </submittedName>
</protein>
<evidence type="ECO:0000313" key="3">
    <source>
        <dbReference type="Proteomes" id="UP000658305"/>
    </source>
</evidence>
<organism evidence="2 3">
    <name type="scientific">Gemmobacter nanjingensis</name>
    <dbReference type="NCBI Taxonomy" id="488454"/>
    <lineage>
        <taxon>Bacteria</taxon>
        <taxon>Pseudomonadati</taxon>
        <taxon>Pseudomonadota</taxon>
        <taxon>Alphaproteobacteria</taxon>
        <taxon>Rhodobacterales</taxon>
        <taxon>Paracoccaceae</taxon>
        <taxon>Gemmobacter</taxon>
    </lineage>
</organism>
<dbReference type="Proteomes" id="UP000658305">
    <property type="component" value="Unassembled WGS sequence"/>
</dbReference>
<evidence type="ECO:0000256" key="1">
    <source>
        <dbReference type="SAM" id="MobiDB-lite"/>
    </source>
</evidence>
<proteinExistence type="predicted"/>
<reference evidence="3" key="1">
    <citation type="journal article" date="2019" name="Int. J. Syst. Evol. Microbiol.">
        <title>The Global Catalogue of Microorganisms (GCM) 10K type strain sequencing project: providing services to taxonomists for standard genome sequencing and annotation.</title>
        <authorList>
            <consortium name="The Broad Institute Genomics Platform"/>
            <consortium name="The Broad Institute Genome Sequencing Center for Infectious Disease"/>
            <person name="Wu L."/>
            <person name="Ma J."/>
        </authorList>
    </citation>
    <scope>NUCLEOTIDE SEQUENCE [LARGE SCALE GENOMIC DNA]</scope>
    <source>
        <strain evidence="3">KCTC 23298</strain>
    </source>
</reference>
<sequence length="84" mass="9188">MHTRQAHDLGPQNLHPRQGDGERFGFGQAKLWQASGRFRPDIGVENPGTRGLRGRLMQINPTVAGRRGEAVFILGKIGNQSSPS</sequence>
<evidence type="ECO:0000313" key="2">
    <source>
        <dbReference type="EMBL" id="GHC17247.1"/>
    </source>
</evidence>
<accession>A0ABQ3FBI5</accession>
<gene>
    <name evidence="2" type="ORF">GCM10007291_14920</name>
</gene>
<dbReference type="EMBL" id="BMYI01000002">
    <property type="protein sequence ID" value="GHC17247.1"/>
    <property type="molecule type" value="Genomic_DNA"/>
</dbReference>
<feature type="region of interest" description="Disordered" evidence="1">
    <location>
        <begin position="1"/>
        <end position="27"/>
    </location>
</feature>